<organism evidence="3">
    <name type="scientific">Hydatigena taeniaeformis</name>
    <name type="common">Feline tapeworm</name>
    <name type="synonym">Taenia taeniaeformis</name>
    <dbReference type="NCBI Taxonomy" id="6205"/>
    <lineage>
        <taxon>Eukaryota</taxon>
        <taxon>Metazoa</taxon>
        <taxon>Spiralia</taxon>
        <taxon>Lophotrochozoa</taxon>
        <taxon>Platyhelminthes</taxon>
        <taxon>Cestoda</taxon>
        <taxon>Eucestoda</taxon>
        <taxon>Cyclophyllidea</taxon>
        <taxon>Taeniidae</taxon>
        <taxon>Hydatigera</taxon>
    </lineage>
</organism>
<proteinExistence type="predicted"/>
<dbReference type="AlphaFoldDB" id="A0A0R3X4P9"/>
<name>A0A0R3X4P9_HYDTA</name>
<keyword evidence="2" id="KW-1185">Reference proteome</keyword>
<reference evidence="3" key="1">
    <citation type="submission" date="2017-02" db="UniProtKB">
        <authorList>
            <consortium name="WormBaseParasite"/>
        </authorList>
    </citation>
    <scope>IDENTIFICATION</scope>
</reference>
<reference evidence="1 2" key="2">
    <citation type="submission" date="2018-11" db="EMBL/GenBank/DDBJ databases">
        <authorList>
            <consortium name="Pathogen Informatics"/>
        </authorList>
    </citation>
    <scope>NUCLEOTIDE SEQUENCE [LARGE SCALE GENOMIC DNA]</scope>
</reference>
<sequence length="175" mass="19247">MHASNLGEITALMKDASLHIPEHHYDVADVTLHCILERLTEASRTSQLSPVEYASRRACILSELANSSLQSTHSDAEKIFVETISPSLAVGMNPKDAYSYSLNFLVHRDHIKVNGKLLVALKSACRIYPQNHENCLNLRVDLTDVESQICNAKGASESLRTAIADANCALFALEQ</sequence>
<accession>A0A0R3X4P9</accession>
<dbReference type="STRING" id="6205.A0A0R3X4P9"/>
<evidence type="ECO:0000313" key="3">
    <source>
        <dbReference type="WBParaSite" id="TTAC_0000839701-mRNA-1"/>
    </source>
</evidence>
<gene>
    <name evidence="1" type="ORF">TTAC_LOCUS8382</name>
</gene>
<evidence type="ECO:0000313" key="1">
    <source>
        <dbReference type="EMBL" id="VDM32923.1"/>
    </source>
</evidence>
<dbReference type="EMBL" id="UYWX01020494">
    <property type="protein sequence ID" value="VDM32923.1"/>
    <property type="molecule type" value="Genomic_DNA"/>
</dbReference>
<evidence type="ECO:0000313" key="2">
    <source>
        <dbReference type="Proteomes" id="UP000274429"/>
    </source>
</evidence>
<dbReference type="Proteomes" id="UP000274429">
    <property type="component" value="Unassembled WGS sequence"/>
</dbReference>
<dbReference type="WBParaSite" id="TTAC_0000839701-mRNA-1">
    <property type="protein sequence ID" value="TTAC_0000839701-mRNA-1"/>
    <property type="gene ID" value="TTAC_0000839701"/>
</dbReference>
<protein>
    <submittedName>
        <fullName evidence="1 3">Uncharacterized protein</fullName>
    </submittedName>
</protein>
<dbReference type="OrthoDB" id="5986190at2759"/>